<feature type="region of interest" description="Disordered" evidence="1">
    <location>
        <begin position="1"/>
        <end position="22"/>
    </location>
</feature>
<proteinExistence type="predicted"/>
<reference evidence="2 3" key="1">
    <citation type="submission" date="2018-11" db="EMBL/GenBank/DDBJ databases">
        <title>Sequencing the genomes of 1000 actinobacteria strains.</title>
        <authorList>
            <person name="Klenk H.-P."/>
        </authorList>
    </citation>
    <scope>NUCLEOTIDE SEQUENCE [LARGE SCALE GENOMIC DNA]</scope>
    <source>
        <strain evidence="2 3">DSM 14012</strain>
    </source>
</reference>
<dbReference type="Proteomes" id="UP000266915">
    <property type="component" value="Unassembled WGS sequence"/>
</dbReference>
<dbReference type="AlphaFoldDB" id="A0A3N2C0U9"/>
<evidence type="ECO:0008006" key="4">
    <source>
        <dbReference type="Google" id="ProtNLM"/>
    </source>
</evidence>
<accession>A0A3N2C0U9</accession>
<keyword evidence="3" id="KW-1185">Reference proteome</keyword>
<sequence length="106" mass="11852">MIVQHETFAGTGEDSHGNEVESWGEPADVEIMAFDPGSTSEPREAGHDRVIVEPTIYLYPGTIFGPRDRVTVNGRQYEVEGETRIWEHPEGAEHYGNVVTIRRVEG</sequence>
<evidence type="ECO:0000313" key="2">
    <source>
        <dbReference type="EMBL" id="ROR81126.1"/>
    </source>
</evidence>
<dbReference type="EMBL" id="RKHL01000001">
    <property type="protein sequence ID" value="ROR81126.1"/>
    <property type="molecule type" value="Genomic_DNA"/>
</dbReference>
<organism evidence="2 3">
    <name type="scientific">Plantibacter flavus</name>
    <dbReference type="NCBI Taxonomy" id="150123"/>
    <lineage>
        <taxon>Bacteria</taxon>
        <taxon>Bacillati</taxon>
        <taxon>Actinomycetota</taxon>
        <taxon>Actinomycetes</taxon>
        <taxon>Micrococcales</taxon>
        <taxon>Microbacteriaceae</taxon>
        <taxon>Plantibacter</taxon>
    </lineage>
</organism>
<evidence type="ECO:0000313" key="3">
    <source>
        <dbReference type="Proteomes" id="UP000266915"/>
    </source>
</evidence>
<evidence type="ECO:0000256" key="1">
    <source>
        <dbReference type="SAM" id="MobiDB-lite"/>
    </source>
</evidence>
<name>A0A3N2C0U9_9MICO</name>
<protein>
    <recommendedName>
        <fullName evidence="4">Head-to-tail stopper</fullName>
    </recommendedName>
</protein>
<comment type="caution">
    <text evidence="2">The sequence shown here is derived from an EMBL/GenBank/DDBJ whole genome shotgun (WGS) entry which is preliminary data.</text>
</comment>
<gene>
    <name evidence="2" type="ORF">EDD42_1178</name>
</gene>
<dbReference type="RefSeq" id="WP_085510363.1">
    <property type="nucleotide sequence ID" value="NZ_FXAP01000001.1"/>
</dbReference>